<keyword evidence="2" id="KW-1185">Reference proteome</keyword>
<evidence type="ECO:0000313" key="1">
    <source>
        <dbReference type="EMBL" id="MDQ0996221.1"/>
    </source>
</evidence>
<accession>A0ABU0S6E8</accession>
<organism evidence="1 2">
    <name type="scientific">Phyllobacterium ifriqiyense</name>
    <dbReference type="NCBI Taxonomy" id="314238"/>
    <lineage>
        <taxon>Bacteria</taxon>
        <taxon>Pseudomonadati</taxon>
        <taxon>Pseudomonadota</taxon>
        <taxon>Alphaproteobacteria</taxon>
        <taxon>Hyphomicrobiales</taxon>
        <taxon>Phyllobacteriaceae</taxon>
        <taxon>Phyllobacterium</taxon>
    </lineage>
</organism>
<dbReference type="Proteomes" id="UP001237780">
    <property type="component" value="Unassembled WGS sequence"/>
</dbReference>
<name>A0ABU0S6E8_9HYPH</name>
<sequence length="47" mass="4967">MGIAGALVVAKWSWGLIRDAGGVVVDYVPSNEDLPEEIRAVIEEVAA</sequence>
<proteinExistence type="predicted"/>
<reference evidence="1 2" key="1">
    <citation type="submission" date="2023-07" db="EMBL/GenBank/DDBJ databases">
        <title>Comparative genomics of wheat-associated soil bacteria to identify genetic determinants of phenazine resistance.</title>
        <authorList>
            <person name="Mouncey N."/>
        </authorList>
    </citation>
    <scope>NUCLEOTIDE SEQUENCE [LARGE SCALE GENOMIC DNA]</scope>
    <source>
        <strain evidence="1 2">W4I11</strain>
    </source>
</reference>
<evidence type="ECO:0000313" key="2">
    <source>
        <dbReference type="Proteomes" id="UP001237780"/>
    </source>
</evidence>
<dbReference type="EMBL" id="JAUSZT010000002">
    <property type="protein sequence ID" value="MDQ0996221.1"/>
    <property type="molecule type" value="Genomic_DNA"/>
</dbReference>
<gene>
    <name evidence="1" type="ORF">QFZ34_001398</name>
</gene>
<protein>
    <submittedName>
        <fullName evidence="1">Co/Zn/Cd efflux system component</fullName>
    </submittedName>
</protein>
<comment type="caution">
    <text evidence="1">The sequence shown here is derived from an EMBL/GenBank/DDBJ whole genome shotgun (WGS) entry which is preliminary data.</text>
</comment>